<proteinExistence type="predicted"/>
<dbReference type="EMBL" id="JACBPP010000002">
    <property type="protein sequence ID" value="KAF8003657.1"/>
    <property type="molecule type" value="Genomic_DNA"/>
</dbReference>
<organism evidence="1 2">
    <name type="scientific">Metschnikowia pulcherrima</name>
    <dbReference type="NCBI Taxonomy" id="27326"/>
    <lineage>
        <taxon>Eukaryota</taxon>
        <taxon>Fungi</taxon>
        <taxon>Dikarya</taxon>
        <taxon>Ascomycota</taxon>
        <taxon>Saccharomycotina</taxon>
        <taxon>Pichiomycetes</taxon>
        <taxon>Metschnikowiaceae</taxon>
        <taxon>Metschnikowia</taxon>
    </lineage>
</organism>
<evidence type="ECO:0000313" key="1">
    <source>
        <dbReference type="EMBL" id="KAF8003657.1"/>
    </source>
</evidence>
<sequence>MRDVNTLKALDGLVGQTTKNIQKQKKKKDTTHGEGISLTKTPLNWQYCGGQSCPDHIQKLCLSLPLWRRSEASHGRMNGKTRAGKDKEYPRLTSVTLISTPPLIECLKKL</sequence>
<keyword evidence="2" id="KW-1185">Reference proteome</keyword>
<name>A0A8H7LG44_9ASCO</name>
<evidence type="ECO:0000313" key="2">
    <source>
        <dbReference type="Proteomes" id="UP000649328"/>
    </source>
</evidence>
<dbReference type="AlphaFoldDB" id="A0A8H7LG44"/>
<dbReference type="Proteomes" id="UP000649328">
    <property type="component" value="Unassembled WGS sequence"/>
</dbReference>
<accession>A0A8H7LG44</accession>
<protein>
    <submittedName>
        <fullName evidence="1">Uncharacterized protein</fullName>
    </submittedName>
</protein>
<reference evidence="1" key="1">
    <citation type="submission" date="2020-10" db="EMBL/GenBank/DDBJ databases">
        <title>The Whole-Genome Sequence of Metschnikowia persimmonesis, a Novel Endophytic Yeast Species Isolated from Medicinal Plant Diospyros kaki Thumb.</title>
        <authorList>
            <person name="Rahmat E."/>
            <person name="Kang Y."/>
        </authorList>
    </citation>
    <scope>NUCLEOTIDE SEQUENCE</scope>
    <source>
        <strain evidence="1">KIOM G15050</strain>
    </source>
</reference>
<comment type="caution">
    <text evidence="1">The sequence shown here is derived from an EMBL/GenBank/DDBJ whole genome shotgun (WGS) entry which is preliminary data.</text>
</comment>
<gene>
    <name evidence="1" type="ORF">HF325_001105</name>
</gene>